<evidence type="ECO:0000256" key="5">
    <source>
        <dbReference type="RuleBase" id="RU367091"/>
    </source>
</evidence>
<dbReference type="OrthoDB" id="124397at2759"/>
<dbReference type="Pfam" id="PF22890">
    <property type="entry name" value="TPR_EMC2"/>
    <property type="match status" value="1"/>
</dbReference>
<dbReference type="Gene3D" id="1.25.40.10">
    <property type="entry name" value="Tetratricopeptide repeat domain"/>
    <property type="match status" value="1"/>
</dbReference>
<evidence type="ECO:0000259" key="6">
    <source>
        <dbReference type="Pfam" id="PF22890"/>
    </source>
</evidence>
<evidence type="ECO:0000256" key="4">
    <source>
        <dbReference type="PROSITE-ProRule" id="PRU00339"/>
    </source>
</evidence>
<comment type="subunit">
    <text evidence="5">Component of the ER membrane protein complex (EMC).</text>
</comment>
<keyword evidence="2" id="KW-0677">Repeat</keyword>
<accession>A0A9P0GX25</accession>
<dbReference type="SUPFAM" id="SSF48452">
    <property type="entry name" value="TPR-like"/>
    <property type="match status" value="1"/>
</dbReference>
<keyword evidence="8" id="KW-1185">Reference proteome</keyword>
<evidence type="ECO:0000256" key="2">
    <source>
        <dbReference type="ARBA" id="ARBA00022737"/>
    </source>
</evidence>
<evidence type="ECO:0000256" key="1">
    <source>
        <dbReference type="ARBA" id="ARBA00010361"/>
    </source>
</evidence>
<comment type="subcellular location">
    <subcellularLocation>
        <location evidence="5">Endoplasmic reticulum membrane</location>
        <topology evidence="5">Peripheral membrane protein</topology>
        <orientation evidence="5">Cytoplasmic side</orientation>
    </subcellularLocation>
</comment>
<protein>
    <recommendedName>
        <fullName evidence="5">ER membrane protein complex subunit 2</fullName>
    </recommendedName>
</protein>
<dbReference type="InterPro" id="IPR055217">
    <property type="entry name" value="TPR_EMC2"/>
</dbReference>
<organism evidence="7 8">
    <name type="scientific">Phaedon cochleariae</name>
    <name type="common">Mustard beetle</name>
    <dbReference type="NCBI Taxonomy" id="80249"/>
    <lineage>
        <taxon>Eukaryota</taxon>
        <taxon>Metazoa</taxon>
        <taxon>Ecdysozoa</taxon>
        <taxon>Arthropoda</taxon>
        <taxon>Hexapoda</taxon>
        <taxon>Insecta</taxon>
        <taxon>Pterygota</taxon>
        <taxon>Neoptera</taxon>
        <taxon>Endopterygota</taxon>
        <taxon>Coleoptera</taxon>
        <taxon>Polyphaga</taxon>
        <taxon>Cucujiformia</taxon>
        <taxon>Chrysomeloidea</taxon>
        <taxon>Chrysomelidae</taxon>
        <taxon>Chrysomelinae</taxon>
        <taxon>Chrysomelini</taxon>
        <taxon>Phaedon</taxon>
    </lineage>
</organism>
<dbReference type="InterPro" id="IPR011990">
    <property type="entry name" value="TPR-like_helical_dom_sf"/>
</dbReference>
<dbReference type="GO" id="GO:0072546">
    <property type="term" value="C:EMC complex"/>
    <property type="evidence" value="ECO:0007669"/>
    <property type="project" value="UniProtKB-UniRule"/>
</dbReference>
<keyword evidence="5" id="KW-0256">Endoplasmic reticulum</keyword>
<dbReference type="EMBL" id="OU896715">
    <property type="protein sequence ID" value="CAH1183256.1"/>
    <property type="molecule type" value="Genomic_DNA"/>
</dbReference>
<evidence type="ECO:0000256" key="3">
    <source>
        <dbReference type="ARBA" id="ARBA00022803"/>
    </source>
</evidence>
<keyword evidence="5" id="KW-0472">Membrane</keyword>
<name>A0A9P0GX25_PHACE</name>
<dbReference type="PANTHER" id="PTHR12760">
    <property type="entry name" value="TETRATRICOPEPTIDE REPEAT PROTEIN"/>
    <property type="match status" value="1"/>
</dbReference>
<proteinExistence type="inferred from homology"/>
<dbReference type="AlphaFoldDB" id="A0A9P0GX25"/>
<keyword evidence="3 4" id="KW-0802">TPR repeat</keyword>
<feature type="repeat" description="TPR" evidence="4">
    <location>
        <begin position="147"/>
        <end position="180"/>
    </location>
</feature>
<feature type="domain" description="EMC2 TPR-like" evidence="6">
    <location>
        <begin position="82"/>
        <end position="190"/>
    </location>
</feature>
<dbReference type="InterPro" id="IPR019734">
    <property type="entry name" value="TPR_rpt"/>
</dbReference>
<dbReference type="InterPro" id="IPR039856">
    <property type="entry name" value="EMC2-like"/>
</dbReference>
<reference evidence="7" key="2">
    <citation type="submission" date="2022-10" db="EMBL/GenBank/DDBJ databases">
        <authorList>
            <consortium name="ENA_rothamsted_submissions"/>
            <consortium name="culmorum"/>
            <person name="King R."/>
        </authorList>
    </citation>
    <scope>NUCLEOTIDE SEQUENCE</scope>
</reference>
<evidence type="ECO:0000313" key="8">
    <source>
        <dbReference type="Proteomes" id="UP001153737"/>
    </source>
</evidence>
<comment type="function">
    <text evidence="5">Part of the endoplasmic reticulum membrane protein complex (EMC) that enables the energy-independent insertion into endoplasmic reticulum membranes of newly synthesized membrane proteins.</text>
</comment>
<sequence>MSSLKENMEKLKLYREHNIRYSREITQVWNETISSNIDNLGKEKHIILEQVCIAAIDCYQLKIAEKCIHELYKEFPNSSRIRILESMYHEADENFNRALQILNDIVKKDITNSAARKRKIAICKALGRNTEAIKELVEYLKIFMADVEAWQELSELYISEHEYSKAAFCVEELILHNPHNHLLHQRYADIRYSQGGMENIELARTYYNQSYKLNPKNIRALYGSYLTTTALLNSQKVSGKKKDAAVKVVDWCLKEIKKRYSEVKVSEIEESLSALEI</sequence>
<comment type="similarity">
    <text evidence="1 5">Belongs to the EMC2 family.</text>
</comment>
<reference evidence="7" key="1">
    <citation type="submission" date="2022-01" db="EMBL/GenBank/DDBJ databases">
        <authorList>
            <person name="King R."/>
        </authorList>
    </citation>
    <scope>NUCLEOTIDE SEQUENCE</scope>
</reference>
<dbReference type="PROSITE" id="PS50005">
    <property type="entry name" value="TPR"/>
    <property type="match status" value="1"/>
</dbReference>
<evidence type="ECO:0000313" key="7">
    <source>
        <dbReference type="EMBL" id="CAH1183256.1"/>
    </source>
</evidence>
<gene>
    <name evidence="7" type="ORF">PHAECO_LOCUS13008</name>
</gene>
<dbReference type="Proteomes" id="UP001153737">
    <property type="component" value="Chromosome 9"/>
</dbReference>